<name>A0A8W8J2U2_MAGGI</name>
<dbReference type="Pfam" id="PF07707">
    <property type="entry name" value="BACK"/>
    <property type="match status" value="1"/>
</dbReference>
<organism evidence="4 5">
    <name type="scientific">Magallana gigas</name>
    <name type="common">Pacific oyster</name>
    <name type="synonym">Crassostrea gigas</name>
    <dbReference type="NCBI Taxonomy" id="29159"/>
    <lineage>
        <taxon>Eukaryota</taxon>
        <taxon>Metazoa</taxon>
        <taxon>Spiralia</taxon>
        <taxon>Lophotrochozoa</taxon>
        <taxon>Mollusca</taxon>
        <taxon>Bivalvia</taxon>
        <taxon>Autobranchia</taxon>
        <taxon>Pteriomorphia</taxon>
        <taxon>Ostreida</taxon>
        <taxon>Ostreoidea</taxon>
        <taxon>Ostreidae</taxon>
        <taxon>Magallana</taxon>
    </lineage>
</organism>
<dbReference type="EnsemblMetazoa" id="G16612.7">
    <property type="protein sequence ID" value="G16612.7:cds"/>
    <property type="gene ID" value="G16612"/>
</dbReference>
<dbReference type="Proteomes" id="UP000005408">
    <property type="component" value="Unassembled WGS sequence"/>
</dbReference>
<dbReference type="PROSITE" id="PS50097">
    <property type="entry name" value="BTB"/>
    <property type="match status" value="1"/>
</dbReference>
<evidence type="ECO:0000313" key="4">
    <source>
        <dbReference type="EnsemblMetazoa" id="G16612.9:cds"/>
    </source>
</evidence>
<dbReference type="EnsemblMetazoa" id="G16612.9">
    <property type="protein sequence ID" value="G16612.9:cds"/>
    <property type="gene ID" value="G16612"/>
</dbReference>
<dbReference type="EnsemblMetazoa" id="G16612.12">
    <property type="protein sequence ID" value="G16612.12:cds"/>
    <property type="gene ID" value="G16612"/>
</dbReference>
<dbReference type="InterPro" id="IPR011705">
    <property type="entry name" value="BACK"/>
</dbReference>
<feature type="domain" description="BTB" evidence="3">
    <location>
        <begin position="28"/>
        <end position="95"/>
    </location>
</feature>
<dbReference type="Gene3D" id="1.25.40.420">
    <property type="match status" value="1"/>
</dbReference>
<keyword evidence="5" id="KW-1185">Reference proteome</keyword>
<dbReference type="EnsemblMetazoa" id="G16612.25">
    <property type="protein sequence ID" value="G16612.25:cds"/>
    <property type="gene ID" value="G16612"/>
</dbReference>
<evidence type="ECO:0000256" key="2">
    <source>
        <dbReference type="ARBA" id="ARBA00022490"/>
    </source>
</evidence>
<dbReference type="Pfam" id="PF08005">
    <property type="entry name" value="PHR"/>
    <property type="match status" value="1"/>
</dbReference>
<dbReference type="PANTHER" id="PTHR45774:SF3">
    <property type="entry name" value="BTB (POZ) DOMAIN-CONTAINING 2B-RELATED"/>
    <property type="match status" value="1"/>
</dbReference>
<dbReference type="PANTHER" id="PTHR45774">
    <property type="entry name" value="BTB/POZ DOMAIN-CONTAINING"/>
    <property type="match status" value="1"/>
</dbReference>
<accession>A0A8W8J2U2</accession>
<dbReference type="Pfam" id="PF00651">
    <property type="entry name" value="BTB"/>
    <property type="match status" value="1"/>
</dbReference>
<proteinExistence type="predicted"/>
<comment type="subcellular location">
    <subcellularLocation>
        <location evidence="1">Cytoplasm</location>
    </subcellularLocation>
</comment>
<dbReference type="InterPro" id="IPR038648">
    <property type="entry name" value="PHR_sf"/>
</dbReference>
<dbReference type="InterPro" id="IPR011333">
    <property type="entry name" value="SKP1/BTB/POZ_sf"/>
</dbReference>
<dbReference type="InterPro" id="IPR012983">
    <property type="entry name" value="PHR"/>
</dbReference>
<dbReference type="SUPFAM" id="SSF54695">
    <property type="entry name" value="POZ domain"/>
    <property type="match status" value="1"/>
</dbReference>
<evidence type="ECO:0000259" key="3">
    <source>
        <dbReference type="PROSITE" id="PS50097"/>
    </source>
</evidence>
<dbReference type="SMART" id="SM00225">
    <property type="entry name" value="BTB"/>
    <property type="match status" value="1"/>
</dbReference>
<dbReference type="GO" id="GO:0022008">
    <property type="term" value="P:neurogenesis"/>
    <property type="evidence" value="ECO:0007669"/>
    <property type="project" value="TreeGrafter"/>
</dbReference>
<keyword evidence="2" id="KW-0963">Cytoplasm</keyword>
<evidence type="ECO:0000256" key="1">
    <source>
        <dbReference type="ARBA" id="ARBA00004496"/>
    </source>
</evidence>
<dbReference type="Gene3D" id="2.60.120.820">
    <property type="entry name" value="PHR domain"/>
    <property type="match status" value="1"/>
</dbReference>
<dbReference type="Gene3D" id="3.30.710.10">
    <property type="entry name" value="Potassium Channel Kv1.1, Chain A"/>
    <property type="match status" value="1"/>
</dbReference>
<dbReference type="GO" id="GO:0005829">
    <property type="term" value="C:cytosol"/>
    <property type="evidence" value="ECO:0007669"/>
    <property type="project" value="TreeGrafter"/>
</dbReference>
<dbReference type="EnsemblMetazoa" id="G16612.13">
    <property type="protein sequence ID" value="G16612.13:cds"/>
    <property type="gene ID" value="G16612"/>
</dbReference>
<dbReference type="SMART" id="SM00875">
    <property type="entry name" value="BACK"/>
    <property type="match status" value="1"/>
</dbReference>
<sequence length="432" mass="49551">MTMNDYAWQCDKGLTDCMKHVLNNALFCDVTLLVGECQEKVSAHKLVLVSRSPVFYASFEGPLAEKGQLVIKDIEKDTFELFLHYLYTDSITLTNENVTSILYCARKYCVDKLTWRCELFMEDKIDAENVFGIMEEAHTYGLTTLKEKCLKYLVQNIEEALASESFSLICKHCIGSILRMDSLNISEEKLFEHVIRWAGAECSRRNLQTTDKNKRLVLGENIKLIRFPVMADSYFKDKVASGMLLDADEVINVFLYNFSKNDGNCRQSTFEVASRCYRRVLRFRKTLRERQVSDEKNDIAFESSVPVTLHGVTVYTPKEQCETQIVCIDVFDHNKSSIASVDSHYFEHSSRKVHDVFLDQPIRIAPNKRYTISTKTSYWVKSFYGTRGRDCVQFRDGTISFYNAALSESSDSDYDWASTTVDKGQIAGLLLS</sequence>
<dbReference type="EnsemblMetazoa" id="G16612.8">
    <property type="protein sequence ID" value="G16612.8:cds"/>
    <property type="gene ID" value="G16612"/>
</dbReference>
<evidence type="ECO:0000313" key="5">
    <source>
        <dbReference type="Proteomes" id="UP000005408"/>
    </source>
</evidence>
<protein>
    <recommendedName>
        <fullName evidence="3">BTB domain-containing protein</fullName>
    </recommendedName>
</protein>
<dbReference type="InterPro" id="IPR000210">
    <property type="entry name" value="BTB/POZ_dom"/>
</dbReference>
<dbReference type="AlphaFoldDB" id="A0A8W8J2U2"/>
<reference evidence="4" key="1">
    <citation type="submission" date="2022-08" db="UniProtKB">
        <authorList>
            <consortium name="EnsemblMetazoa"/>
        </authorList>
    </citation>
    <scope>IDENTIFICATION</scope>
    <source>
        <strain evidence="4">05x7-T-G4-1.051#20</strain>
    </source>
</reference>
<dbReference type="EnsemblMetazoa" id="G16612.11">
    <property type="protein sequence ID" value="G16612.11:cds"/>
    <property type="gene ID" value="G16612"/>
</dbReference>